<name>A0ABY5DUJ4_9ACTN</name>
<comment type="similarity">
    <text evidence="1 2">Belongs to the anti-sigma-factor antagonist family.</text>
</comment>
<dbReference type="PROSITE" id="PS50801">
    <property type="entry name" value="STAS"/>
    <property type="match status" value="1"/>
</dbReference>
<evidence type="ECO:0000259" key="3">
    <source>
        <dbReference type="PROSITE" id="PS50801"/>
    </source>
</evidence>
<dbReference type="Pfam" id="PF01740">
    <property type="entry name" value="STAS"/>
    <property type="match status" value="1"/>
</dbReference>
<accession>A0ABY5DUJ4</accession>
<dbReference type="PANTHER" id="PTHR33495">
    <property type="entry name" value="ANTI-SIGMA FACTOR ANTAGONIST TM_1081-RELATED-RELATED"/>
    <property type="match status" value="1"/>
</dbReference>
<dbReference type="InterPro" id="IPR036513">
    <property type="entry name" value="STAS_dom_sf"/>
</dbReference>
<evidence type="ECO:0000256" key="1">
    <source>
        <dbReference type="ARBA" id="ARBA00009013"/>
    </source>
</evidence>
<evidence type="ECO:0000313" key="4">
    <source>
        <dbReference type="EMBL" id="UTI65351.1"/>
    </source>
</evidence>
<organism evidence="4 5">
    <name type="scientific">Paraconexibacter antarcticus</name>
    <dbReference type="NCBI Taxonomy" id="2949664"/>
    <lineage>
        <taxon>Bacteria</taxon>
        <taxon>Bacillati</taxon>
        <taxon>Actinomycetota</taxon>
        <taxon>Thermoleophilia</taxon>
        <taxon>Solirubrobacterales</taxon>
        <taxon>Paraconexibacteraceae</taxon>
        <taxon>Paraconexibacter</taxon>
    </lineage>
</organism>
<sequence>MQPPEAIRRARRSTAPLRIDAAEDDGSYVVAIHGEVDVATVEQVGAALDRAIASDAPEIVVDLGFCTFIDSRGIATLLGANRRLERCAGRALVILPGPPAVRRVFEICGLLELLPFAE</sequence>
<dbReference type="NCBIfam" id="TIGR00377">
    <property type="entry name" value="ant_ant_sig"/>
    <property type="match status" value="1"/>
</dbReference>
<reference evidence="4 5" key="1">
    <citation type="submission" date="2022-06" db="EMBL/GenBank/DDBJ databases">
        <title>Paraconexibacter antarcticus.</title>
        <authorList>
            <person name="Kim C.S."/>
        </authorList>
    </citation>
    <scope>NUCLEOTIDE SEQUENCE [LARGE SCALE GENOMIC DNA]</scope>
    <source>
        <strain evidence="4 5">02-257</strain>
    </source>
</reference>
<evidence type="ECO:0000313" key="5">
    <source>
        <dbReference type="Proteomes" id="UP001056035"/>
    </source>
</evidence>
<protein>
    <recommendedName>
        <fullName evidence="2">Anti-sigma factor antagonist</fullName>
    </recommendedName>
</protein>
<dbReference type="CDD" id="cd07043">
    <property type="entry name" value="STAS_anti-anti-sigma_factors"/>
    <property type="match status" value="1"/>
</dbReference>
<proteinExistence type="inferred from homology"/>
<dbReference type="PANTHER" id="PTHR33495:SF2">
    <property type="entry name" value="ANTI-SIGMA FACTOR ANTAGONIST TM_1081-RELATED"/>
    <property type="match status" value="1"/>
</dbReference>
<dbReference type="Proteomes" id="UP001056035">
    <property type="component" value="Chromosome"/>
</dbReference>
<evidence type="ECO:0000256" key="2">
    <source>
        <dbReference type="RuleBase" id="RU003749"/>
    </source>
</evidence>
<feature type="domain" description="STAS" evidence="3">
    <location>
        <begin position="17"/>
        <end position="118"/>
    </location>
</feature>
<dbReference type="RefSeq" id="WP_254572032.1">
    <property type="nucleotide sequence ID" value="NZ_CP098502.1"/>
</dbReference>
<dbReference type="SUPFAM" id="SSF52091">
    <property type="entry name" value="SpoIIaa-like"/>
    <property type="match status" value="1"/>
</dbReference>
<dbReference type="InterPro" id="IPR003658">
    <property type="entry name" value="Anti-sigma_ant"/>
</dbReference>
<dbReference type="Gene3D" id="3.30.750.24">
    <property type="entry name" value="STAS domain"/>
    <property type="match status" value="1"/>
</dbReference>
<dbReference type="InterPro" id="IPR002645">
    <property type="entry name" value="STAS_dom"/>
</dbReference>
<dbReference type="EMBL" id="CP098502">
    <property type="protein sequence ID" value="UTI65351.1"/>
    <property type="molecule type" value="Genomic_DNA"/>
</dbReference>
<keyword evidence="5" id="KW-1185">Reference proteome</keyword>
<gene>
    <name evidence="4" type="ORF">NBH00_03855</name>
</gene>